<protein>
    <submittedName>
        <fullName evidence="1">Uncharacterized protein</fullName>
    </submittedName>
</protein>
<evidence type="ECO:0000313" key="2">
    <source>
        <dbReference type="Proteomes" id="UP001234202"/>
    </source>
</evidence>
<name>A0ACC2XF00_9TREE</name>
<dbReference type="Proteomes" id="UP001234202">
    <property type="component" value="Unassembled WGS sequence"/>
</dbReference>
<comment type="caution">
    <text evidence="1">The sequence shown here is derived from an EMBL/GenBank/DDBJ whole genome shotgun (WGS) entry which is preliminary data.</text>
</comment>
<sequence>MDDSNDHLPTHQDEDGDSGDEYINPEDVEYVEDEEEGGDVPMDEDDSDDEKRPPPEDNSLGHSGTLQRATPFSSTFLLTTALHDEHSAHHAADASVFTLSLHPNFPNPPLAVSGGEDDHAYIFCPLPPMPGPELTEEQEQEQAQTDGQAPTYDPKYPFHSESFPPILLSGHTDSVVAVQFSRDGDMVATGGMDGSVRIWRRRRAGGAKKAAAGEAVVKEKPEEWRDWEFLTSLTTDSEIMWIDWHPKGPVLAAGCQDGTVWMWQLPSGNTMATFYSHTAAVTRGEFLPNGKYLITASEDCSVCLWNPSASSAPIMKLTPGSTTNFGNFGGEAEGGGITALAVAPASNLCAIGGSNGAIRIVNLPQGNVVGQLKGHTKDESVEGLAFMDILGLAGPGKNGEAPSSTKGLLLVSCATDGKAIVWDVTTGTARVEVAHDDVITSVTPHPAPNRHLFTTASADTKLKTWDARQGQLVASHEGHVGTVLDSQVGRSAPGWGLEEEKRAADVKGGSVVVSAGDDGGVLVWRV</sequence>
<evidence type="ECO:0000313" key="1">
    <source>
        <dbReference type="EMBL" id="KAJ9122014.1"/>
    </source>
</evidence>
<gene>
    <name evidence="1" type="ORF">QFC24_004597</name>
</gene>
<reference evidence="1" key="1">
    <citation type="submission" date="2023-04" db="EMBL/GenBank/DDBJ databases">
        <title>Draft Genome sequencing of Naganishia species isolated from polar environments using Oxford Nanopore Technology.</title>
        <authorList>
            <person name="Leo P."/>
            <person name="Venkateswaran K."/>
        </authorList>
    </citation>
    <scope>NUCLEOTIDE SEQUENCE</scope>
    <source>
        <strain evidence="1">DBVPG 5303</strain>
    </source>
</reference>
<proteinExistence type="predicted"/>
<organism evidence="1 2">
    <name type="scientific">Naganishia onofrii</name>
    <dbReference type="NCBI Taxonomy" id="1851511"/>
    <lineage>
        <taxon>Eukaryota</taxon>
        <taxon>Fungi</taxon>
        <taxon>Dikarya</taxon>
        <taxon>Basidiomycota</taxon>
        <taxon>Agaricomycotina</taxon>
        <taxon>Tremellomycetes</taxon>
        <taxon>Filobasidiales</taxon>
        <taxon>Filobasidiaceae</taxon>
        <taxon>Naganishia</taxon>
    </lineage>
</organism>
<keyword evidence="2" id="KW-1185">Reference proteome</keyword>
<dbReference type="EMBL" id="JASBWV010000016">
    <property type="protein sequence ID" value="KAJ9122014.1"/>
    <property type="molecule type" value="Genomic_DNA"/>
</dbReference>
<accession>A0ACC2XF00</accession>